<feature type="repeat" description="ANK" evidence="3">
    <location>
        <begin position="85"/>
        <end position="117"/>
    </location>
</feature>
<accession>A0A2T7PPT1</accession>
<proteinExistence type="predicted"/>
<protein>
    <submittedName>
        <fullName evidence="4">Uncharacterized protein</fullName>
    </submittedName>
</protein>
<dbReference type="PROSITE" id="PS50297">
    <property type="entry name" value="ANK_REP_REGION"/>
    <property type="match status" value="3"/>
</dbReference>
<dbReference type="AlphaFoldDB" id="A0A2T7PPT1"/>
<dbReference type="EMBL" id="PZQS01000002">
    <property type="protein sequence ID" value="PVD35436.1"/>
    <property type="molecule type" value="Genomic_DNA"/>
</dbReference>
<dbReference type="SMART" id="SM00248">
    <property type="entry name" value="ANK"/>
    <property type="match status" value="4"/>
</dbReference>
<dbReference type="Pfam" id="PF12796">
    <property type="entry name" value="Ank_2"/>
    <property type="match status" value="2"/>
</dbReference>
<keyword evidence="5" id="KW-1185">Reference proteome</keyword>
<dbReference type="InterPro" id="IPR002110">
    <property type="entry name" value="Ankyrin_rpt"/>
</dbReference>
<dbReference type="InterPro" id="IPR036770">
    <property type="entry name" value="Ankyrin_rpt-contain_sf"/>
</dbReference>
<reference evidence="4 5" key="1">
    <citation type="submission" date="2018-04" db="EMBL/GenBank/DDBJ databases">
        <title>The genome of golden apple snail Pomacea canaliculata provides insight into stress tolerance and invasive adaptation.</title>
        <authorList>
            <person name="Liu C."/>
            <person name="Liu B."/>
            <person name="Ren Y."/>
            <person name="Zhang Y."/>
            <person name="Wang H."/>
            <person name="Li S."/>
            <person name="Jiang F."/>
            <person name="Yin L."/>
            <person name="Zhang G."/>
            <person name="Qian W."/>
            <person name="Fan W."/>
        </authorList>
    </citation>
    <scope>NUCLEOTIDE SEQUENCE [LARGE SCALE GENOMIC DNA]</scope>
    <source>
        <strain evidence="4">SZHN2017</strain>
        <tissue evidence="4">Muscle</tissue>
    </source>
</reference>
<organism evidence="4 5">
    <name type="scientific">Pomacea canaliculata</name>
    <name type="common">Golden apple snail</name>
    <dbReference type="NCBI Taxonomy" id="400727"/>
    <lineage>
        <taxon>Eukaryota</taxon>
        <taxon>Metazoa</taxon>
        <taxon>Spiralia</taxon>
        <taxon>Lophotrochozoa</taxon>
        <taxon>Mollusca</taxon>
        <taxon>Gastropoda</taxon>
        <taxon>Caenogastropoda</taxon>
        <taxon>Architaenioglossa</taxon>
        <taxon>Ampullarioidea</taxon>
        <taxon>Ampullariidae</taxon>
        <taxon>Pomacea</taxon>
    </lineage>
</organism>
<keyword evidence="1" id="KW-0677">Repeat</keyword>
<feature type="repeat" description="ANK" evidence="3">
    <location>
        <begin position="119"/>
        <end position="151"/>
    </location>
</feature>
<evidence type="ECO:0000256" key="3">
    <source>
        <dbReference type="PROSITE-ProRule" id="PRU00023"/>
    </source>
</evidence>
<evidence type="ECO:0000256" key="2">
    <source>
        <dbReference type="ARBA" id="ARBA00023043"/>
    </source>
</evidence>
<evidence type="ECO:0000256" key="1">
    <source>
        <dbReference type="ARBA" id="ARBA00022737"/>
    </source>
</evidence>
<name>A0A2T7PPT1_POMCA</name>
<evidence type="ECO:0000313" key="4">
    <source>
        <dbReference type="EMBL" id="PVD35436.1"/>
    </source>
</evidence>
<dbReference type="PROSITE" id="PS50088">
    <property type="entry name" value="ANK_REPEAT"/>
    <property type="match status" value="4"/>
</dbReference>
<feature type="repeat" description="ANK" evidence="3">
    <location>
        <begin position="155"/>
        <end position="187"/>
    </location>
</feature>
<comment type="caution">
    <text evidence="4">The sequence shown here is derived from an EMBL/GenBank/DDBJ whole genome shotgun (WGS) entry which is preliminary data.</text>
</comment>
<dbReference type="Proteomes" id="UP000245119">
    <property type="component" value="Linkage Group LG2"/>
</dbReference>
<keyword evidence="2 3" id="KW-0040">ANK repeat</keyword>
<evidence type="ECO:0000313" key="5">
    <source>
        <dbReference type="Proteomes" id="UP000245119"/>
    </source>
</evidence>
<feature type="repeat" description="ANK" evidence="3">
    <location>
        <begin position="52"/>
        <end position="84"/>
    </location>
</feature>
<sequence length="213" mass="23182">MLGKLFLKRRKKIPLFRLDLGLCLLEAAKVGNDAAVISVLELSPSLRRTDAKRRQAIHYAAQNGLTQSVECLLRAGATVSCSDDCDWTPLHITCQHGYLEVARILLRQGANANSARTQDRITPLHIVSASGNLALVELLLNNRGNPNTKTSQEHGGFTALALAVKNGLLDVAIMLCEHGANIDEIDAEGRFLPHLALDSGQPAMLNFLCRQNI</sequence>
<dbReference type="PANTHER" id="PTHR24161:SF85">
    <property type="entry name" value="PALMITOYLTRANSFERASE HIP14"/>
    <property type="match status" value="1"/>
</dbReference>
<gene>
    <name evidence="4" type="ORF">C0Q70_02398</name>
</gene>
<dbReference type="PANTHER" id="PTHR24161">
    <property type="entry name" value="ANK_REP_REGION DOMAIN-CONTAINING PROTEIN-RELATED"/>
    <property type="match status" value="1"/>
</dbReference>
<dbReference type="SUPFAM" id="SSF48403">
    <property type="entry name" value="Ankyrin repeat"/>
    <property type="match status" value="1"/>
</dbReference>
<dbReference type="Gene3D" id="1.25.40.20">
    <property type="entry name" value="Ankyrin repeat-containing domain"/>
    <property type="match status" value="2"/>
</dbReference>
<dbReference type="STRING" id="400727.A0A2T7PPT1"/>